<feature type="region of interest" description="Disordered" evidence="7">
    <location>
        <begin position="493"/>
        <end position="520"/>
    </location>
</feature>
<dbReference type="GO" id="GO:0034707">
    <property type="term" value="C:chloride channel complex"/>
    <property type="evidence" value="ECO:0007669"/>
    <property type="project" value="UniProtKB-KW"/>
</dbReference>
<evidence type="ECO:0000256" key="5">
    <source>
        <dbReference type="ARBA" id="ARBA00034769"/>
    </source>
</evidence>
<organism evidence="9">
    <name type="scientific">Caenorhabditis remanei</name>
    <name type="common">Caenorhabditis vulgaris</name>
    <dbReference type="NCBI Taxonomy" id="31234"/>
    <lineage>
        <taxon>Eukaryota</taxon>
        <taxon>Metazoa</taxon>
        <taxon>Ecdysozoa</taxon>
        <taxon>Nematoda</taxon>
        <taxon>Chromadorea</taxon>
        <taxon>Rhabditida</taxon>
        <taxon>Rhabditina</taxon>
        <taxon>Rhabditomorpha</taxon>
        <taxon>Rhabditoidea</taxon>
        <taxon>Rhabditidae</taxon>
        <taxon>Peloderinae</taxon>
        <taxon>Caenorhabditis</taxon>
    </lineage>
</organism>
<name>E3M7S2_CAERE</name>
<keyword evidence="2 6" id="KW-0812">Transmembrane</keyword>
<keyword evidence="6" id="KW-0869">Chloride channel</keyword>
<comment type="similarity">
    <text evidence="5 6">Belongs to the anion channel-forming bestrophin (TC 1.A.46) family. Calcium-sensitive chloride channel subfamily.</text>
</comment>
<evidence type="ECO:0000313" key="9">
    <source>
        <dbReference type="Proteomes" id="UP000008281"/>
    </source>
</evidence>
<keyword evidence="4 6" id="KW-0472">Membrane</keyword>
<evidence type="ECO:0000256" key="4">
    <source>
        <dbReference type="ARBA" id="ARBA00023136"/>
    </source>
</evidence>
<dbReference type="STRING" id="31234.E3M7S2"/>
<evidence type="ECO:0000256" key="7">
    <source>
        <dbReference type="SAM" id="MobiDB-lite"/>
    </source>
</evidence>
<keyword evidence="6" id="KW-1003">Cell membrane</keyword>
<protein>
    <recommendedName>
        <fullName evidence="6">Bestrophin homolog</fullName>
    </recommendedName>
</protein>
<dbReference type="FunCoup" id="E3M7S2">
    <property type="interactions" value="493"/>
</dbReference>
<keyword evidence="6" id="KW-0406">Ion transport</keyword>
<dbReference type="PANTHER" id="PTHR10736:SF21">
    <property type="entry name" value="BESTROPHIN HOMOLOG"/>
    <property type="match status" value="1"/>
</dbReference>
<proteinExistence type="inferred from homology"/>
<keyword evidence="9" id="KW-1185">Reference proteome</keyword>
<dbReference type="Proteomes" id="UP000008281">
    <property type="component" value="Unassembled WGS sequence"/>
</dbReference>
<accession>E3M7S2</accession>
<dbReference type="GO" id="GO:0005886">
    <property type="term" value="C:plasma membrane"/>
    <property type="evidence" value="ECO:0007669"/>
    <property type="project" value="UniProtKB-SubCell"/>
</dbReference>
<dbReference type="Pfam" id="PF01062">
    <property type="entry name" value="Bestrophin"/>
    <property type="match status" value="1"/>
</dbReference>
<evidence type="ECO:0000256" key="1">
    <source>
        <dbReference type="ARBA" id="ARBA00004141"/>
    </source>
</evidence>
<evidence type="ECO:0000256" key="3">
    <source>
        <dbReference type="ARBA" id="ARBA00022989"/>
    </source>
</evidence>
<dbReference type="eggNOG" id="KOG3547">
    <property type="taxonomic scope" value="Eukaryota"/>
</dbReference>
<dbReference type="HOGENOM" id="CLU_018069_7_0_1"/>
<keyword evidence="6" id="KW-0868">Chloride</keyword>
<dbReference type="EMBL" id="DS268427">
    <property type="protein sequence ID" value="EFO93688.1"/>
    <property type="molecule type" value="Genomic_DNA"/>
</dbReference>
<keyword evidence="6" id="KW-0407">Ion channel</keyword>
<dbReference type="InParanoid" id="E3M7S2"/>
<keyword evidence="6" id="KW-0813">Transport</keyword>
<dbReference type="OMA" id="HDYYDFD"/>
<keyword evidence="3 6" id="KW-1133">Transmembrane helix</keyword>
<gene>
    <name evidence="8" type="ORF">CRE_12581</name>
</gene>
<evidence type="ECO:0000313" key="8">
    <source>
        <dbReference type="EMBL" id="EFO93688.1"/>
    </source>
</evidence>
<feature type="transmembrane region" description="Helical" evidence="6">
    <location>
        <begin position="75"/>
        <end position="94"/>
    </location>
</feature>
<comment type="subcellular location">
    <subcellularLocation>
        <location evidence="6">Cell membrane</location>
        <topology evidence="6">Multi-pass membrane protein</topology>
    </subcellularLocation>
    <subcellularLocation>
        <location evidence="1">Membrane</location>
        <topology evidence="1">Multi-pass membrane protein</topology>
    </subcellularLocation>
</comment>
<reference evidence="8" key="1">
    <citation type="submission" date="2007-07" db="EMBL/GenBank/DDBJ databases">
        <title>PCAP assembly of the Caenorhabditis remanei genome.</title>
        <authorList>
            <consortium name="The Caenorhabditis remanei Sequencing Consortium"/>
            <person name="Wilson R.K."/>
        </authorList>
    </citation>
    <scope>NUCLEOTIDE SEQUENCE [LARGE SCALE GENOMIC DNA]</scope>
    <source>
        <strain evidence="8">PB4641</strain>
    </source>
</reference>
<dbReference type="PANTHER" id="PTHR10736">
    <property type="entry name" value="BESTROPHIN"/>
    <property type="match status" value="1"/>
</dbReference>
<dbReference type="OrthoDB" id="201595at2759"/>
<dbReference type="InterPro" id="IPR021134">
    <property type="entry name" value="Bestrophin-like"/>
</dbReference>
<feature type="transmembrane region" description="Helical" evidence="6">
    <location>
        <begin position="280"/>
        <end position="297"/>
    </location>
</feature>
<dbReference type="GO" id="GO:0005254">
    <property type="term" value="F:chloride channel activity"/>
    <property type="evidence" value="ECO:0007669"/>
    <property type="project" value="UniProtKB-KW"/>
</dbReference>
<sequence>MPYNYHYDLATSQRKVILKLIFKWKGSIWKAIYQDLLIWCFCYGIISVIYRYALDRSQQDTFERFMQFCNRRLDYIPINFMLGFFVTTVINRWMTQFANLGMIDNIALFTSMYLNGNDERGRILRRSIVRFCVMSQTMVFRDIHIGVRKRFPTLETMVAAGIMTSADLKKYNEVESRYAKYWLGFNWSFNLLNEARREGRIESAYTQNAIAEVRYTFYWGLEIRTFRSGLSLIWTYDWVPLPLMYPQLVFLAVHCYYLVCLVSRQFVINSDAKMTTEIDLGVPFMTIIEFIFYMGWLKVAMDLLNPFGEDEDDFDCNFLIDRNLTVAMGIVDDTHDDGPLLEKDMFWNDTVSPLYSKAAAQRNVNFYFGSATNADSQIPDDVRQITMVPHPFNEKLDQMYGKRTNRPPVESVVELKRDQRFSSGNNRKQTVEGRISNKIGAMFQKRHSKSLTFSPEGFNTKARASTDIEKLPTFMTNQKPCYSNPDCIVEVDEEEQPKTSEETKQEPPRKRVNISNKRESVISMGRSRSFNHFGEHVDYHDYYDFDKE</sequence>
<evidence type="ECO:0000256" key="6">
    <source>
        <dbReference type="RuleBase" id="RU363126"/>
    </source>
</evidence>
<dbReference type="AlphaFoldDB" id="E3M7S2"/>
<feature type="transmembrane region" description="Helical" evidence="6">
    <location>
        <begin position="36"/>
        <end position="54"/>
    </location>
</feature>
<dbReference type="InterPro" id="IPR000615">
    <property type="entry name" value="Bestrophin"/>
</dbReference>
<evidence type="ECO:0000256" key="2">
    <source>
        <dbReference type="ARBA" id="ARBA00022692"/>
    </source>
</evidence>
<feature type="transmembrane region" description="Helical" evidence="6">
    <location>
        <begin position="248"/>
        <end position="268"/>
    </location>
</feature>
<comment type="function">
    <text evidence="6">Forms chloride channels.</text>
</comment>
<feature type="compositionally biased region" description="Basic and acidic residues" evidence="7">
    <location>
        <begin position="496"/>
        <end position="509"/>
    </location>
</feature>